<dbReference type="RefSeq" id="WP_069307139.1">
    <property type="nucleotide sequence ID" value="NZ_MCRJ01000061.1"/>
</dbReference>
<reference evidence="1 2" key="1">
    <citation type="submission" date="2016-07" db="EMBL/GenBank/DDBJ databases">
        <title>Draft Genome Sequence of Methylobrevis pamukkalensis PK2.</title>
        <authorList>
            <person name="Vasilenko O.V."/>
            <person name="Doronina N.V."/>
            <person name="Shmareva M.N."/>
            <person name="Tarlachkov S.V."/>
            <person name="Mustakhimov I."/>
            <person name="Trotsenko Y.A."/>
        </authorList>
    </citation>
    <scope>NUCLEOTIDE SEQUENCE [LARGE SCALE GENOMIC DNA]</scope>
    <source>
        <strain evidence="1 2">PK2</strain>
    </source>
</reference>
<organism evidence="1 2">
    <name type="scientific">Methylobrevis pamukkalensis</name>
    <dbReference type="NCBI Taxonomy" id="1439726"/>
    <lineage>
        <taxon>Bacteria</taxon>
        <taxon>Pseudomonadati</taxon>
        <taxon>Pseudomonadota</taxon>
        <taxon>Alphaproteobacteria</taxon>
        <taxon>Hyphomicrobiales</taxon>
        <taxon>Pleomorphomonadaceae</taxon>
        <taxon>Methylobrevis</taxon>
    </lineage>
</organism>
<evidence type="ECO:0000313" key="1">
    <source>
        <dbReference type="EMBL" id="ODN70131.1"/>
    </source>
</evidence>
<proteinExistence type="predicted"/>
<dbReference type="EMBL" id="MCRJ01000061">
    <property type="protein sequence ID" value="ODN70131.1"/>
    <property type="molecule type" value="Genomic_DNA"/>
</dbReference>
<dbReference type="Proteomes" id="UP000094622">
    <property type="component" value="Unassembled WGS sequence"/>
</dbReference>
<sequence length="68" mass="7308">MIPLVIEVPERDEELEGAVDEALALCGGDSRTALRALIVGSSMLESRLAEATASISRGYSRGRFERAD</sequence>
<evidence type="ECO:0000313" key="2">
    <source>
        <dbReference type="Proteomes" id="UP000094622"/>
    </source>
</evidence>
<gene>
    <name evidence="1" type="ORF">A6302_02553</name>
</gene>
<keyword evidence="2" id="KW-1185">Reference proteome</keyword>
<dbReference type="OrthoDB" id="8101345at2"/>
<name>A0A1E3H3L6_9HYPH</name>
<dbReference type="AlphaFoldDB" id="A0A1E3H3L6"/>
<comment type="caution">
    <text evidence="1">The sequence shown here is derived from an EMBL/GenBank/DDBJ whole genome shotgun (WGS) entry which is preliminary data.</text>
</comment>
<accession>A0A1E3H3L6</accession>
<protein>
    <submittedName>
        <fullName evidence="1">Uncharacterized protein</fullName>
    </submittedName>
</protein>